<name>A0A918XH15_9GAMM</name>
<dbReference type="EMBL" id="BMYM01000001">
    <property type="protein sequence ID" value="GHD31590.1"/>
    <property type="molecule type" value="Genomic_DNA"/>
</dbReference>
<dbReference type="GO" id="GO:0005737">
    <property type="term" value="C:cytoplasm"/>
    <property type="evidence" value="ECO:0007669"/>
    <property type="project" value="UniProtKB-SubCell"/>
</dbReference>
<dbReference type="InterPro" id="IPR003783">
    <property type="entry name" value="Regulatory_RecX"/>
</dbReference>
<comment type="similarity">
    <text evidence="2 5">Belongs to the RecX family.</text>
</comment>
<evidence type="ECO:0000259" key="8">
    <source>
        <dbReference type="Pfam" id="PF21982"/>
    </source>
</evidence>
<dbReference type="PANTHER" id="PTHR33602">
    <property type="entry name" value="REGULATORY PROTEIN RECX FAMILY PROTEIN"/>
    <property type="match status" value="1"/>
</dbReference>
<evidence type="ECO:0000313" key="10">
    <source>
        <dbReference type="Proteomes" id="UP000644693"/>
    </source>
</evidence>
<reference evidence="9" key="2">
    <citation type="submission" date="2020-09" db="EMBL/GenBank/DDBJ databases">
        <authorList>
            <person name="Sun Q."/>
            <person name="Kim S."/>
        </authorList>
    </citation>
    <scope>NUCLEOTIDE SEQUENCE</scope>
    <source>
        <strain evidence="9">KCTC 23430</strain>
    </source>
</reference>
<keyword evidence="4 5" id="KW-0963">Cytoplasm</keyword>
<evidence type="ECO:0000259" key="6">
    <source>
        <dbReference type="Pfam" id="PF02631"/>
    </source>
</evidence>
<feature type="domain" description="RecX third three-helical" evidence="7">
    <location>
        <begin position="110"/>
        <end position="146"/>
    </location>
</feature>
<evidence type="ECO:0000256" key="3">
    <source>
        <dbReference type="ARBA" id="ARBA00018111"/>
    </source>
</evidence>
<dbReference type="PANTHER" id="PTHR33602:SF1">
    <property type="entry name" value="REGULATORY PROTEIN RECX FAMILY PROTEIN"/>
    <property type="match status" value="1"/>
</dbReference>
<reference evidence="9" key="1">
    <citation type="journal article" date="2014" name="Int. J. Syst. Evol. Microbiol.">
        <title>Complete genome sequence of Corynebacterium casei LMG S-19264T (=DSM 44701T), isolated from a smear-ripened cheese.</title>
        <authorList>
            <consortium name="US DOE Joint Genome Institute (JGI-PGF)"/>
            <person name="Walter F."/>
            <person name="Albersmeier A."/>
            <person name="Kalinowski J."/>
            <person name="Ruckert C."/>
        </authorList>
    </citation>
    <scope>NUCLEOTIDE SEQUENCE</scope>
    <source>
        <strain evidence="9">KCTC 23430</strain>
    </source>
</reference>
<dbReference type="Pfam" id="PF21981">
    <property type="entry name" value="RecX_HTH3"/>
    <property type="match status" value="1"/>
</dbReference>
<comment type="subcellular location">
    <subcellularLocation>
        <location evidence="1 5">Cytoplasm</location>
    </subcellularLocation>
</comment>
<feature type="domain" description="RecX second three-helical" evidence="6">
    <location>
        <begin position="64"/>
        <end position="104"/>
    </location>
</feature>
<dbReference type="Proteomes" id="UP000644693">
    <property type="component" value="Unassembled WGS sequence"/>
</dbReference>
<dbReference type="Gene3D" id="1.10.10.10">
    <property type="entry name" value="Winged helix-like DNA-binding domain superfamily/Winged helix DNA-binding domain"/>
    <property type="match status" value="3"/>
</dbReference>
<evidence type="ECO:0000256" key="5">
    <source>
        <dbReference type="HAMAP-Rule" id="MF_01114"/>
    </source>
</evidence>
<evidence type="ECO:0000313" key="9">
    <source>
        <dbReference type="EMBL" id="GHD31590.1"/>
    </source>
</evidence>
<dbReference type="InterPro" id="IPR053925">
    <property type="entry name" value="RecX_HTH_3rd"/>
</dbReference>
<dbReference type="Pfam" id="PF02631">
    <property type="entry name" value="RecX_HTH2"/>
    <property type="match status" value="1"/>
</dbReference>
<evidence type="ECO:0000256" key="2">
    <source>
        <dbReference type="ARBA" id="ARBA00009695"/>
    </source>
</evidence>
<dbReference type="InterPro" id="IPR036388">
    <property type="entry name" value="WH-like_DNA-bd_sf"/>
</dbReference>
<protein>
    <recommendedName>
        <fullName evidence="3 5">Regulatory protein RecX</fullName>
    </recommendedName>
</protein>
<evidence type="ECO:0000259" key="7">
    <source>
        <dbReference type="Pfam" id="PF21981"/>
    </source>
</evidence>
<comment type="caution">
    <text evidence="9">The sequence shown here is derived from an EMBL/GenBank/DDBJ whole genome shotgun (WGS) entry which is preliminary data.</text>
</comment>
<dbReference type="Pfam" id="PF21982">
    <property type="entry name" value="RecX_HTH1"/>
    <property type="match status" value="1"/>
</dbReference>
<dbReference type="InterPro" id="IPR053924">
    <property type="entry name" value="RecX_HTH_2nd"/>
</dbReference>
<keyword evidence="10" id="KW-1185">Reference proteome</keyword>
<dbReference type="AlphaFoldDB" id="A0A918XH15"/>
<dbReference type="RefSeq" id="WP_189476756.1">
    <property type="nucleotide sequence ID" value="NZ_BMYM01000001.1"/>
</dbReference>
<sequence>MSQSREESATDPVNPADVRYAAMNLLARREHSQRELIDKLGRRFPDRDLVAHEIARLADENLQSDTRFAESFVRQRISRGYGPLRLRQEMGQRGISESALETALSAVDADWFSLAEQVYEKKFGAVAPRDLAEKAKRARFMSYRGFVRDHFGHLIEGD</sequence>
<dbReference type="InterPro" id="IPR053926">
    <property type="entry name" value="RecX_HTH_1st"/>
</dbReference>
<comment type="function">
    <text evidence="5">Modulates RecA activity.</text>
</comment>
<evidence type="ECO:0000256" key="4">
    <source>
        <dbReference type="ARBA" id="ARBA00022490"/>
    </source>
</evidence>
<organism evidence="9 10">
    <name type="scientific">Parahalioglobus pacificus</name>
    <dbReference type="NCBI Taxonomy" id="930806"/>
    <lineage>
        <taxon>Bacteria</taxon>
        <taxon>Pseudomonadati</taxon>
        <taxon>Pseudomonadota</taxon>
        <taxon>Gammaproteobacteria</taxon>
        <taxon>Cellvibrionales</taxon>
        <taxon>Halieaceae</taxon>
        <taxon>Parahalioglobus</taxon>
    </lineage>
</organism>
<proteinExistence type="inferred from homology"/>
<feature type="domain" description="RecX first three-helical" evidence="8">
    <location>
        <begin position="21"/>
        <end position="46"/>
    </location>
</feature>
<dbReference type="HAMAP" id="MF_01114">
    <property type="entry name" value="RecX"/>
    <property type="match status" value="1"/>
</dbReference>
<evidence type="ECO:0000256" key="1">
    <source>
        <dbReference type="ARBA" id="ARBA00004496"/>
    </source>
</evidence>
<gene>
    <name evidence="5 9" type="primary">recX</name>
    <name evidence="9" type="ORF">GCM10007053_14800</name>
</gene>
<accession>A0A918XH15</accession>
<dbReference type="GO" id="GO:0006282">
    <property type="term" value="P:regulation of DNA repair"/>
    <property type="evidence" value="ECO:0007669"/>
    <property type="project" value="UniProtKB-UniRule"/>
</dbReference>